<dbReference type="Gene3D" id="3.30.1360.40">
    <property type="match status" value="1"/>
</dbReference>
<dbReference type="PANTHER" id="PTHR34471:SF1">
    <property type="entry name" value="ARGININE REPRESSOR"/>
    <property type="match status" value="1"/>
</dbReference>
<evidence type="ECO:0000259" key="9">
    <source>
        <dbReference type="Pfam" id="PF02863"/>
    </source>
</evidence>
<dbReference type="InterPro" id="IPR020900">
    <property type="entry name" value="Arg_repress_DNA-bd"/>
</dbReference>
<accession>A0ABR7T946</accession>
<comment type="subcellular location">
    <subcellularLocation>
        <location evidence="1 7">Cytoplasm</location>
    </subcellularLocation>
</comment>
<evidence type="ECO:0000313" key="10">
    <source>
        <dbReference type="EMBL" id="MBC9824461.1"/>
    </source>
</evidence>
<keyword evidence="11" id="KW-1185">Reference proteome</keyword>
<keyword evidence="7" id="KW-0028">Amino-acid biosynthesis</keyword>
<dbReference type="Proteomes" id="UP000638836">
    <property type="component" value="Unassembled WGS sequence"/>
</dbReference>
<keyword evidence="7" id="KW-0055">Arginine biosynthesis</keyword>
<evidence type="ECO:0000256" key="7">
    <source>
        <dbReference type="HAMAP-Rule" id="MF_00173"/>
    </source>
</evidence>
<comment type="pathway">
    <text evidence="7">Amino-acid biosynthesis; L-arginine biosynthesis [regulation].</text>
</comment>
<evidence type="ECO:0000256" key="4">
    <source>
        <dbReference type="ARBA" id="ARBA00023015"/>
    </source>
</evidence>
<reference evidence="10 11" key="1">
    <citation type="journal article" date="2020" name="Microorganisms">
        <title>New Insight into Antimicrobial Compounds from Food and Marine-Sourced Carnobacterium Species through Phenotype and Genome Analyses.</title>
        <authorList>
            <person name="Begrem S."/>
            <person name="Ivaniuk F."/>
            <person name="Gigout-Chevalier F."/>
            <person name="Kolypczuk L."/>
            <person name="Bonnetot S."/>
            <person name="Leroi F."/>
            <person name="Grovel O."/>
            <person name="Delbarre-Ladrat C."/>
            <person name="Passerini D."/>
        </authorList>
    </citation>
    <scope>NUCLEOTIDE SEQUENCE [LARGE SCALE GENOMIC DNA]</scope>
    <source>
        <strain evidence="10 11">MIP2551</strain>
    </source>
</reference>
<protein>
    <recommendedName>
        <fullName evidence="7">Arginine repressor</fullName>
    </recommendedName>
</protein>
<dbReference type="HAMAP" id="MF_00173">
    <property type="entry name" value="Arg_repressor"/>
    <property type="match status" value="1"/>
</dbReference>
<organism evidence="10 11">
    <name type="scientific">Carnobacterium inhibens</name>
    <dbReference type="NCBI Taxonomy" id="147709"/>
    <lineage>
        <taxon>Bacteria</taxon>
        <taxon>Bacillati</taxon>
        <taxon>Bacillota</taxon>
        <taxon>Bacilli</taxon>
        <taxon>Lactobacillales</taxon>
        <taxon>Carnobacteriaceae</taxon>
        <taxon>Carnobacterium</taxon>
    </lineage>
</organism>
<keyword evidence="4 7" id="KW-0805">Transcription regulation</keyword>
<dbReference type="PRINTS" id="PR01467">
    <property type="entry name" value="ARGREPRESSOR"/>
</dbReference>
<dbReference type="RefSeq" id="WP_023178986.1">
    <property type="nucleotide sequence ID" value="NZ_JAMAYM010000001.1"/>
</dbReference>
<evidence type="ECO:0000256" key="5">
    <source>
        <dbReference type="ARBA" id="ARBA00023125"/>
    </source>
</evidence>
<dbReference type="InterPro" id="IPR020899">
    <property type="entry name" value="Arg_repress_C"/>
</dbReference>
<evidence type="ECO:0000313" key="11">
    <source>
        <dbReference type="Proteomes" id="UP000638836"/>
    </source>
</evidence>
<evidence type="ECO:0000256" key="2">
    <source>
        <dbReference type="ARBA" id="ARBA00008316"/>
    </source>
</evidence>
<feature type="domain" description="Arginine repressor DNA-binding" evidence="8">
    <location>
        <begin position="1"/>
        <end position="67"/>
    </location>
</feature>
<name>A0ABR7T946_9LACT</name>
<comment type="caution">
    <text evidence="10">The sequence shown here is derived from an EMBL/GenBank/DDBJ whole genome shotgun (WGS) entry which is preliminary data.</text>
</comment>
<keyword evidence="5 7" id="KW-0238">DNA-binding</keyword>
<dbReference type="PANTHER" id="PTHR34471">
    <property type="entry name" value="ARGININE REPRESSOR"/>
    <property type="match status" value="1"/>
</dbReference>
<evidence type="ECO:0000259" key="8">
    <source>
        <dbReference type="Pfam" id="PF01316"/>
    </source>
</evidence>
<dbReference type="SUPFAM" id="SSF46785">
    <property type="entry name" value="Winged helix' DNA-binding domain"/>
    <property type="match status" value="1"/>
</dbReference>
<keyword evidence="3 7" id="KW-0963">Cytoplasm</keyword>
<dbReference type="InterPro" id="IPR036390">
    <property type="entry name" value="WH_DNA-bd_sf"/>
</dbReference>
<keyword evidence="7" id="KW-0678">Repressor</keyword>
<evidence type="ECO:0000256" key="6">
    <source>
        <dbReference type="ARBA" id="ARBA00023163"/>
    </source>
</evidence>
<dbReference type="InterPro" id="IPR036251">
    <property type="entry name" value="Arg_repress_C_sf"/>
</dbReference>
<feature type="domain" description="Arginine repressor C-terminal" evidence="9">
    <location>
        <begin position="85"/>
        <end position="146"/>
    </location>
</feature>
<dbReference type="Pfam" id="PF01316">
    <property type="entry name" value="Arg_repressor"/>
    <property type="match status" value="1"/>
</dbReference>
<keyword evidence="6 7" id="KW-0804">Transcription</keyword>
<comment type="similarity">
    <text evidence="2 7">Belongs to the ArgR family.</text>
</comment>
<gene>
    <name evidence="7" type="primary">argR</name>
    <name evidence="10" type="ORF">GLO26_01280</name>
</gene>
<comment type="function">
    <text evidence="7">Regulates arginine biosynthesis genes.</text>
</comment>
<dbReference type="Pfam" id="PF02863">
    <property type="entry name" value="Arg_repressor_C"/>
    <property type="match status" value="1"/>
</dbReference>
<dbReference type="Gene3D" id="1.10.10.10">
    <property type="entry name" value="Winged helix-like DNA-binding domain superfamily/Winged helix DNA-binding domain"/>
    <property type="match status" value="1"/>
</dbReference>
<dbReference type="EMBL" id="WNJQ01000001">
    <property type="protein sequence ID" value="MBC9824461.1"/>
    <property type="molecule type" value="Genomic_DNA"/>
</dbReference>
<dbReference type="SUPFAM" id="SSF55252">
    <property type="entry name" value="C-terminal domain of arginine repressor"/>
    <property type="match status" value="1"/>
</dbReference>
<sequence length="167" mass="19246">MKKEDRLFAIKKLVLNHDIATQQELMDHLQKEDIYTTQATLSRDIKELNLIKLTHSNKTTKYVFYHDTFRDKSLYYRLEKSLINYVKTVTCVQFFVILLVVPTHPNIVASLIDELKIPEIAGTIASFDTCLIILKTETDAGLLADCFSDILKNQSEVTFEQALSQLF</sequence>
<dbReference type="InterPro" id="IPR001669">
    <property type="entry name" value="Arg_repress"/>
</dbReference>
<evidence type="ECO:0000256" key="1">
    <source>
        <dbReference type="ARBA" id="ARBA00004496"/>
    </source>
</evidence>
<dbReference type="InterPro" id="IPR036388">
    <property type="entry name" value="WH-like_DNA-bd_sf"/>
</dbReference>
<evidence type="ECO:0000256" key="3">
    <source>
        <dbReference type="ARBA" id="ARBA00022490"/>
    </source>
</evidence>
<proteinExistence type="inferred from homology"/>